<gene>
    <name evidence="1" type="ORF">SAMN02910291_00750</name>
</gene>
<sequence>MARLKPTPIVIADKREATVAVAEIAALDRQMAAIECDMQAEIDAAKARARQRANSIAARRAELANGVAVWAKLYKAELFRSAKTLDLGHGKIGFRASTAITQERGVTVEMSLARCHELGLTDGIRLKEELNKERMLAWPDERLSLVGCKRQQRDTFFIDIPQESIPTDDETVAQAV</sequence>
<dbReference type="InterPro" id="IPR009951">
    <property type="entry name" value="Host-nuc_inhib_Gam"/>
</dbReference>
<reference evidence="2" key="1">
    <citation type="submission" date="2016-11" db="EMBL/GenBank/DDBJ databases">
        <authorList>
            <person name="Jaros S."/>
            <person name="Januszkiewicz K."/>
            <person name="Wedrychowicz H."/>
        </authorList>
    </citation>
    <scope>NUCLEOTIDE SEQUENCE [LARGE SCALE GENOMIC DNA]</scope>
    <source>
        <strain evidence="2">DSM 7057</strain>
    </source>
</reference>
<dbReference type="EMBL" id="FPIW01000008">
    <property type="protein sequence ID" value="SFW30212.1"/>
    <property type="molecule type" value="Genomic_DNA"/>
</dbReference>
<dbReference type="GO" id="GO:0003690">
    <property type="term" value="F:double-stranded DNA binding"/>
    <property type="evidence" value="ECO:0007669"/>
    <property type="project" value="InterPro"/>
</dbReference>
<dbReference type="GO" id="GO:0042262">
    <property type="term" value="P:DNA protection"/>
    <property type="evidence" value="ECO:0007669"/>
    <property type="project" value="InterPro"/>
</dbReference>
<name>A0AA94L1K0_DESDE</name>
<evidence type="ECO:0000313" key="1">
    <source>
        <dbReference type="EMBL" id="SFW30212.1"/>
    </source>
</evidence>
<accession>A0AA94L1K0</accession>
<dbReference type="Pfam" id="PF07352">
    <property type="entry name" value="Phage_Mu_Gam"/>
    <property type="match status" value="1"/>
</dbReference>
<dbReference type="SUPFAM" id="SSF161266">
    <property type="entry name" value="Gam-like"/>
    <property type="match status" value="1"/>
</dbReference>
<dbReference type="Proteomes" id="UP000182680">
    <property type="component" value="Unassembled WGS sequence"/>
</dbReference>
<comment type="caution">
    <text evidence="1">The sequence shown here is derived from an EMBL/GenBank/DDBJ whole genome shotgun (WGS) entry which is preliminary data.</text>
</comment>
<organism evidence="1 2">
    <name type="scientific">Desulfovibrio desulfuricans</name>
    <dbReference type="NCBI Taxonomy" id="876"/>
    <lineage>
        <taxon>Bacteria</taxon>
        <taxon>Pseudomonadati</taxon>
        <taxon>Thermodesulfobacteriota</taxon>
        <taxon>Desulfovibrionia</taxon>
        <taxon>Desulfovibrionales</taxon>
        <taxon>Desulfovibrionaceae</taxon>
        <taxon>Desulfovibrio</taxon>
    </lineage>
</organism>
<protein>
    <submittedName>
        <fullName evidence="1">Mu-like prophage host-nuclease inhibitor protein Gam</fullName>
    </submittedName>
</protein>
<dbReference type="RefSeq" id="WP_072311418.1">
    <property type="nucleotide sequence ID" value="NZ_FPIW01000008.1"/>
</dbReference>
<proteinExistence type="predicted"/>
<dbReference type="Gene3D" id="1.20.5.170">
    <property type="match status" value="1"/>
</dbReference>
<dbReference type="AlphaFoldDB" id="A0AA94L1K0"/>
<evidence type="ECO:0000313" key="2">
    <source>
        <dbReference type="Proteomes" id="UP000182680"/>
    </source>
</evidence>